<dbReference type="PROSITE" id="PS50093">
    <property type="entry name" value="PKD"/>
    <property type="match status" value="1"/>
</dbReference>
<dbReference type="InterPro" id="IPR000601">
    <property type="entry name" value="PKD_dom"/>
</dbReference>
<evidence type="ECO:0000313" key="4">
    <source>
        <dbReference type="Proteomes" id="UP001589797"/>
    </source>
</evidence>
<name>A0ABV6FQS8_9BACT</name>
<feature type="chain" id="PRO_5046123041" evidence="1">
    <location>
        <begin position="27"/>
        <end position="1048"/>
    </location>
</feature>
<protein>
    <submittedName>
        <fullName evidence="3">PKD domain-containing protein</fullName>
    </submittedName>
</protein>
<dbReference type="EMBL" id="JBHLWI010000009">
    <property type="protein sequence ID" value="MFC0261984.1"/>
    <property type="molecule type" value="Genomic_DNA"/>
</dbReference>
<keyword evidence="4" id="KW-1185">Reference proteome</keyword>
<dbReference type="PANTHER" id="PTHR46534:SF1">
    <property type="entry name" value="IGGFC-BINDING PROTEIN N-TERMINAL DOMAIN-CONTAINING PROTEIN"/>
    <property type="match status" value="1"/>
</dbReference>
<comment type="caution">
    <text evidence="3">The sequence shown here is derived from an EMBL/GenBank/DDBJ whole genome shotgun (WGS) entry which is preliminary data.</text>
</comment>
<evidence type="ECO:0000256" key="1">
    <source>
        <dbReference type="SAM" id="SignalP"/>
    </source>
</evidence>
<keyword evidence="1" id="KW-0732">Signal</keyword>
<dbReference type="InterPro" id="IPR035234">
    <property type="entry name" value="IgGFc-bd_N"/>
</dbReference>
<accession>A0ABV6FQS8</accession>
<evidence type="ECO:0000313" key="3">
    <source>
        <dbReference type="EMBL" id="MFC0261984.1"/>
    </source>
</evidence>
<dbReference type="Pfam" id="PF17517">
    <property type="entry name" value="IgGFc_binding"/>
    <property type="match status" value="1"/>
</dbReference>
<dbReference type="Gene3D" id="2.60.40.10">
    <property type="entry name" value="Immunoglobulins"/>
    <property type="match status" value="1"/>
</dbReference>
<sequence length="1048" mass="114736">MHSWGVKLVFINLLLLGLMISQNAQAQLTTIGREFYVGFMENYRIIPNRIDQATIIISAEEDASGVIQYVNNTISFSIRAGEQYVYEFPKDGLDIIHRTSRQVENKGVYIISNGNISVHAFNFRERSADGTVVLPLSSLGKDYWVTAHHENFAPGVNSGSNMNFESTLLIVAVEDDTSIEITLSAQSVEPIPVPPGAILTITLKKGESYQVKAVGDLTGTRVRVIGSEEGDCKNVAVFGGNKMTSIGQGCEDASTGDHLFQQIYPTFSWGKEYIHVPLAGRTSGEMVKVLASENNTRVFVNGQQRAVLNAGKFTTLLFDKDELANITSDKPIAVTVFAKSYKCNDQMDLDAIYGDPTMITLSPTPQLIKKTVFSSVKVVGIVEHFVNIIAKTASAEQTLLDGISVGNQFIPVPGNPEFSYARVKVSEGSHTLSNPDGIIGYAYGSGFIESYGYSAGASLNNLNFETEVKYDFEVTGDKVACLAETGAWTVLPRNPKFVNFEWTFGDGSEMKEGKTVEHLFEKPGTYQVKIVALTGDRACDEIEESYFEVVVVESKGILNGPVNVCPDIDEATYFYENVQHTDKVLWDIIGGEILSSDDYSVKVKWGNFNPEAKILAIPVTENGCLGDTLELKVLINEAIEPKEPMGQSKICFEEGTTYSYQVGDMIPNRAYEWFVEGGTILTDKYADQVEVQWGGIGTAGEIWYEEYSLINSSCGGPSKRLKIEINPPLALTVTSLSEFICAGSQDGQIELSVSGGSGVYIYQWSHDETLNSNRATDLSAGKYHVRVLDSGGCEIYLDELEIREASPMILSGEVEVKDAFCFGAADGQAIFTVAGGVAPYGINWQDAVILDSQIQLFGLKKGEYTLSIVDAVNCVFTVEFTVGEPEELTVEFFSESIACPGQDTGNLLVVPSGGLGPYIYRWEIDGNTSNQLSNIGAGDYTVSVTDANNCSKTFTGKMEEGIPQLRMPTGFRPDEGIYQGVSNCPVSFRLFIYNKWGQLIYAGTQGWDGKIEGKDAPLGSYTYMVEYSYILEETVVNKQQTGFFALIR</sequence>
<dbReference type="Pfam" id="PF18911">
    <property type="entry name" value="PKD_4"/>
    <property type="match status" value="1"/>
</dbReference>
<feature type="signal peptide" evidence="1">
    <location>
        <begin position="1"/>
        <end position="26"/>
    </location>
</feature>
<reference evidence="3 4" key="1">
    <citation type="submission" date="2024-09" db="EMBL/GenBank/DDBJ databases">
        <authorList>
            <person name="Sun Q."/>
            <person name="Mori K."/>
        </authorList>
    </citation>
    <scope>NUCLEOTIDE SEQUENCE [LARGE SCALE GENOMIC DNA]</scope>
    <source>
        <strain evidence="3 4">CCM 7650</strain>
    </source>
</reference>
<dbReference type="RefSeq" id="WP_382386427.1">
    <property type="nucleotide sequence ID" value="NZ_JBHLWI010000009.1"/>
</dbReference>
<organism evidence="3 4">
    <name type="scientific">Fontibacter flavus</name>
    <dbReference type="NCBI Taxonomy" id="654838"/>
    <lineage>
        <taxon>Bacteria</taxon>
        <taxon>Pseudomonadati</taxon>
        <taxon>Bacteroidota</taxon>
        <taxon>Cytophagia</taxon>
        <taxon>Cytophagales</taxon>
        <taxon>Cyclobacteriaceae</taxon>
        <taxon>Fontibacter</taxon>
    </lineage>
</organism>
<dbReference type="InterPro" id="IPR035986">
    <property type="entry name" value="PKD_dom_sf"/>
</dbReference>
<feature type="domain" description="PKD" evidence="2">
    <location>
        <begin position="494"/>
        <end position="532"/>
    </location>
</feature>
<dbReference type="SUPFAM" id="SSF49299">
    <property type="entry name" value="PKD domain"/>
    <property type="match status" value="1"/>
</dbReference>
<proteinExistence type="predicted"/>
<gene>
    <name evidence="3" type="ORF">ACFFIP_04760</name>
</gene>
<dbReference type="PANTHER" id="PTHR46534">
    <property type="entry name" value="IGGFC_BINDING DOMAIN-CONTAINING PROTEIN"/>
    <property type="match status" value="1"/>
</dbReference>
<evidence type="ECO:0000259" key="2">
    <source>
        <dbReference type="PROSITE" id="PS50093"/>
    </source>
</evidence>
<dbReference type="InterPro" id="IPR025667">
    <property type="entry name" value="SprB_repeat"/>
</dbReference>
<dbReference type="CDD" id="cd00146">
    <property type="entry name" value="PKD"/>
    <property type="match status" value="1"/>
</dbReference>
<dbReference type="Proteomes" id="UP001589797">
    <property type="component" value="Unassembled WGS sequence"/>
</dbReference>
<dbReference type="InterPro" id="IPR013783">
    <property type="entry name" value="Ig-like_fold"/>
</dbReference>
<dbReference type="Pfam" id="PF13573">
    <property type="entry name" value="SprB"/>
    <property type="match status" value="2"/>
</dbReference>